<proteinExistence type="predicted"/>
<dbReference type="PROSITE" id="PS51549">
    <property type="entry name" value="DM13"/>
    <property type="match status" value="1"/>
</dbReference>
<evidence type="ECO:0000256" key="1">
    <source>
        <dbReference type="SAM" id="SignalP"/>
    </source>
</evidence>
<evidence type="ECO:0000259" key="2">
    <source>
        <dbReference type="PROSITE" id="PS51549"/>
    </source>
</evidence>
<reference evidence="3 4" key="1">
    <citation type="journal article" date="2023" name="Limnol Oceanogr Lett">
        <title>Environmental adaptations by the intertidal Antarctic cyanobacterium Halotia branconii CENA392 as revealed using long-read genome sequencing.</title>
        <authorList>
            <person name="Dextro R.B."/>
            <person name="Delbaje E."/>
            <person name="Freitas P.N.N."/>
            <person name="Geraldes V."/>
            <person name="Pinto E."/>
            <person name="Long P.F."/>
            <person name="Fiore M.F."/>
        </authorList>
    </citation>
    <scope>NUCLEOTIDE SEQUENCE [LARGE SCALE GENOMIC DNA]</scope>
    <source>
        <strain evidence="3 4">CENA392</strain>
    </source>
</reference>
<dbReference type="InterPro" id="IPR019545">
    <property type="entry name" value="DM13_domain"/>
</dbReference>
<gene>
    <name evidence="3" type="ORF">QI031_15920</name>
</gene>
<organism evidence="3 4">
    <name type="scientific">Halotia branconii CENA392</name>
    <dbReference type="NCBI Taxonomy" id="1539056"/>
    <lineage>
        <taxon>Bacteria</taxon>
        <taxon>Bacillati</taxon>
        <taxon>Cyanobacteriota</taxon>
        <taxon>Cyanophyceae</taxon>
        <taxon>Nostocales</taxon>
        <taxon>Nodulariaceae</taxon>
        <taxon>Halotia</taxon>
    </lineage>
</organism>
<dbReference type="Pfam" id="PF10517">
    <property type="entry name" value="DM13"/>
    <property type="match status" value="1"/>
</dbReference>
<keyword evidence="1" id="KW-0732">Signal</keyword>
<feature type="signal peptide" evidence="1">
    <location>
        <begin position="1"/>
        <end position="23"/>
    </location>
</feature>
<dbReference type="RefSeq" id="WP_281480638.1">
    <property type="nucleotide sequence ID" value="NZ_CP124543.1"/>
</dbReference>
<dbReference type="AlphaFoldDB" id="A0AAJ6NN59"/>
<protein>
    <submittedName>
        <fullName evidence="3">DM13 domain-containing protein</fullName>
    </submittedName>
</protein>
<dbReference type="KEGG" id="hbq:QI031_15920"/>
<evidence type="ECO:0000313" key="3">
    <source>
        <dbReference type="EMBL" id="WGV23313.1"/>
    </source>
</evidence>
<evidence type="ECO:0000313" key="4">
    <source>
        <dbReference type="Proteomes" id="UP001223520"/>
    </source>
</evidence>
<dbReference type="EMBL" id="CP124543">
    <property type="protein sequence ID" value="WGV23313.1"/>
    <property type="molecule type" value="Genomic_DNA"/>
</dbReference>
<accession>A0AAJ6NN59</accession>
<name>A0AAJ6NN59_9CYAN</name>
<keyword evidence="4" id="KW-1185">Reference proteome</keyword>
<feature type="domain" description="DM13" evidence="2">
    <location>
        <begin position="48"/>
        <end position="152"/>
    </location>
</feature>
<feature type="chain" id="PRO_5042565951" evidence="1">
    <location>
        <begin position="24"/>
        <end position="153"/>
    </location>
</feature>
<sequence>MKFKHLAILAIATVFTINLTKQASSNPPATQTPVASLFAASMSMAESGKFQSGEHPTQGTVKVIAEQGKRYLEFDQSFQTDSGPDLFVILYRSDAPPITGIKEKDYVSIARLKSIKGTQRYALPDNLKLAEFKSVAIWCRQFNATFGYASLKG</sequence>
<dbReference type="Proteomes" id="UP001223520">
    <property type="component" value="Chromosome"/>
</dbReference>